<dbReference type="InterPro" id="IPR027417">
    <property type="entry name" value="P-loop_NTPase"/>
</dbReference>
<dbReference type="EC" id="3.1.26.4" evidence="2"/>
<dbReference type="SMART" id="SM01288">
    <property type="entry name" value="FISNA"/>
    <property type="match status" value="1"/>
</dbReference>
<dbReference type="Gene3D" id="3.30.70.270">
    <property type="match status" value="1"/>
</dbReference>
<dbReference type="Gene3D" id="3.40.50.150">
    <property type="entry name" value="Vaccinia Virus protein VP39"/>
    <property type="match status" value="1"/>
</dbReference>
<dbReference type="InterPro" id="IPR029495">
    <property type="entry name" value="NACHT-assoc"/>
</dbReference>
<dbReference type="AlphaFoldDB" id="A0AAE0R463"/>
<dbReference type="PANTHER" id="PTHR24106">
    <property type="entry name" value="NACHT, LRR AND CARD DOMAINS-CONTAINING"/>
    <property type="match status" value="1"/>
</dbReference>
<reference evidence="7" key="1">
    <citation type="submission" date="2023-06" db="EMBL/GenBank/DDBJ databases">
        <title>Male Hemibagrus guttatus genome.</title>
        <authorList>
            <person name="Bian C."/>
        </authorList>
    </citation>
    <scope>NUCLEOTIDE SEQUENCE</scope>
    <source>
        <strain evidence="7">Male_cb2023</strain>
        <tissue evidence="7">Muscle</tissue>
    </source>
</reference>
<dbReference type="GO" id="GO:0003724">
    <property type="term" value="F:RNA helicase activity"/>
    <property type="evidence" value="ECO:0007669"/>
    <property type="project" value="UniProtKB-EC"/>
</dbReference>
<gene>
    <name evidence="7" type="ORF">QTP70_009308</name>
</gene>
<dbReference type="Gene3D" id="3.40.50.300">
    <property type="entry name" value="P-loop containing nucleotide triphosphate hydrolases"/>
    <property type="match status" value="1"/>
</dbReference>
<keyword evidence="8" id="KW-1185">Reference proteome</keyword>
<keyword evidence="4" id="KW-0677">Repeat</keyword>
<evidence type="ECO:0000256" key="3">
    <source>
        <dbReference type="ARBA" id="ARBA00022614"/>
    </source>
</evidence>
<comment type="caution">
    <text evidence="7">The sequence shown here is derived from an EMBL/GenBank/DDBJ whole genome shotgun (WGS) entry which is preliminary data.</text>
</comment>
<feature type="non-terminal residue" evidence="7">
    <location>
        <position position="1"/>
    </location>
</feature>
<comment type="catalytic activity">
    <reaction evidence="5">
        <text>ATP + H2O = ADP + phosphate + H(+)</text>
        <dbReference type="Rhea" id="RHEA:13065"/>
        <dbReference type="ChEBI" id="CHEBI:15377"/>
        <dbReference type="ChEBI" id="CHEBI:15378"/>
        <dbReference type="ChEBI" id="CHEBI:30616"/>
        <dbReference type="ChEBI" id="CHEBI:43474"/>
        <dbReference type="ChEBI" id="CHEBI:456216"/>
        <dbReference type="EC" id="3.6.4.13"/>
    </reaction>
</comment>
<protein>
    <recommendedName>
        <fullName evidence="2">ribonuclease H</fullName>
        <ecNumber evidence="2">3.1.26.4</ecNumber>
    </recommendedName>
</protein>
<evidence type="ECO:0000313" key="7">
    <source>
        <dbReference type="EMBL" id="KAK3543040.1"/>
    </source>
</evidence>
<dbReference type="Pfam" id="PF13489">
    <property type="entry name" value="Methyltransf_23"/>
    <property type="match status" value="1"/>
</dbReference>
<comment type="similarity">
    <text evidence="1">Belongs to the beta type-B retroviral polymerase family. HERV class-II K(HML-2) pol subfamily.</text>
</comment>
<dbReference type="Pfam" id="PF00078">
    <property type="entry name" value="RVT_1"/>
    <property type="match status" value="1"/>
</dbReference>
<organism evidence="7 8">
    <name type="scientific">Hemibagrus guttatus</name>
    <dbReference type="NCBI Taxonomy" id="175788"/>
    <lineage>
        <taxon>Eukaryota</taxon>
        <taxon>Metazoa</taxon>
        <taxon>Chordata</taxon>
        <taxon>Craniata</taxon>
        <taxon>Vertebrata</taxon>
        <taxon>Euteleostomi</taxon>
        <taxon>Actinopterygii</taxon>
        <taxon>Neopterygii</taxon>
        <taxon>Teleostei</taxon>
        <taxon>Ostariophysi</taxon>
        <taxon>Siluriformes</taxon>
        <taxon>Bagridae</taxon>
        <taxon>Hemibagrus</taxon>
    </lineage>
</organism>
<dbReference type="InterPro" id="IPR043128">
    <property type="entry name" value="Rev_trsase/Diguanyl_cyclase"/>
</dbReference>
<evidence type="ECO:0000256" key="4">
    <source>
        <dbReference type="ARBA" id="ARBA00022737"/>
    </source>
</evidence>
<dbReference type="SUPFAM" id="SSF56672">
    <property type="entry name" value="DNA/RNA polymerases"/>
    <property type="match status" value="1"/>
</dbReference>
<evidence type="ECO:0000259" key="6">
    <source>
        <dbReference type="SMART" id="SM01288"/>
    </source>
</evidence>
<dbReference type="InterPro" id="IPR029063">
    <property type="entry name" value="SAM-dependent_MTases_sf"/>
</dbReference>
<evidence type="ECO:0000256" key="5">
    <source>
        <dbReference type="ARBA" id="ARBA00047984"/>
    </source>
</evidence>
<dbReference type="Proteomes" id="UP001274896">
    <property type="component" value="Unassembled WGS sequence"/>
</dbReference>
<dbReference type="InterPro" id="IPR000477">
    <property type="entry name" value="RT_dom"/>
</dbReference>
<feature type="domain" description="FISNA" evidence="6">
    <location>
        <begin position="257"/>
        <end position="327"/>
    </location>
</feature>
<keyword evidence="3" id="KW-0433">Leucine-rich repeat</keyword>
<evidence type="ECO:0000313" key="8">
    <source>
        <dbReference type="Proteomes" id="UP001274896"/>
    </source>
</evidence>
<dbReference type="InterPro" id="IPR051261">
    <property type="entry name" value="NLR"/>
</dbReference>
<dbReference type="Pfam" id="PF14484">
    <property type="entry name" value="FISNA"/>
    <property type="match status" value="1"/>
</dbReference>
<dbReference type="SUPFAM" id="SSF53335">
    <property type="entry name" value="S-adenosyl-L-methionine-dependent methyltransferases"/>
    <property type="match status" value="1"/>
</dbReference>
<dbReference type="InterPro" id="IPR043502">
    <property type="entry name" value="DNA/RNA_pol_sf"/>
</dbReference>
<accession>A0AAE0R463</accession>
<evidence type="ECO:0000256" key="1">
    <source>
        <dbReference type="ARBA" id="ARBA00010879"/>
    </source>
</evidence>
<dbReference type="EMBL" id="JAUCMX010000006">
    <property type="protein sequence ID" value="KAK3543040.1"/>
    <property type="molecule type" value="Genomic_DNA"/>
</dbReference>
<sequence length="371" mass="43116">FNKMTASEFESDWKQRNTDQKLDFIHMIQMLYYVTDPEATVSIFRSLLNKDGKLLIILVSGQSGWGRLWRTYQAQLCTSDISQCVMTGDVRNFLSIKGIPYQSHTLPSQMDITECFTAGDEKGELLLDFLTRSSKKKHREGLQEYFSLFECRVVQALVNDILHDYFNRFVFVYLDDILIFSCSLEEHVHHVQLVLRCLLLTRLYVKAKKYEFHTSSTSFLGFILSACSKQMDHSWVEVLRDWPRPKKLVPTYQEMSKYKLRKKFKRINEGISQHGTSAILNEIYTELYITEGWSGDINNEHEVRQIETVSRRPATQDIPIKCNDLIKDKSIRTVLTKAVAGIGKTVKKFILDWAEGKANQDIFMFPLPFMG</sequence>
<proteinExistence type="inferred from homology"/>
<name>A0AAE0R463_9TELE</name>
<evidence type="ECO:0000256" key="2">
    <source>
        <dbReference type="ARBA" id="ARBA00012180"/>
    </source>
</evidence>
<dbReference type="GO" id="GO:0004523">
    <property type="term" value="F:RNA-DNA hybrid ribonuclease activity"/>
    <property type="evidence" value="ECO:0007669"/>
    <property type="project" value="UniProtKB-EC"/>
</dbReference>